<feature type="transmembrane region" description="Helical" evidence="6">
    <location>
        <begin position="513"/>
        <end position="530"/>
    </location>
</feature>
<gene>
    <name evidence="7" type="ORF">L201_001894</name>
</gene>
<dbReference type="AlphaFoldDB" id="A0AAX4JNN5"/>
<evidence type="ECO:0000256" key="1">
    <source>
        <dbReference type="ARBA" id="ARBA00004141"/>
    </source>
</evidence>
<evidence type="ECO:0000313" key="8">
    <source>
        <dbReference type="Proteomes" id="UP001355207"/>
    </source>
</evidence>
<evidence type="ECO:0000256" key="6">
    <source>
        <dbReference type="SAM" id="Phobius"/>
    </source>
</evidence>
<feature type="region of interest" description="Disordered" evidence="5">
    <location>
        <begin position="1"/>
        <end position="40"/>
    </location>
</feature>
<accession>A0AAX4JNN5</accession>
<feature type="transmembrane region" description="Helical" evidence="6">
    <location>
        <begin position="67"/>
        <end position="89"/>
    </location>
</feature>
<dbReference type="Gene3D" id="1.20.1250.20">
    <property type="entry name" value="MFS general substrate transporter like domains"/>
    <property type="match status" value="2"/>
</dbReference>
<evidence type="ECO:0008006" key="9">
    <source>
        <dbReference type="Google" id="ProtNLM"/>
    </source>
</evidence>
<keyword evidence="4 6" id="KW-0472">Membrane</keyword>
<evidence type="ECO:0000256" key="3">
    <source>
        <dbReference type="ARBA" id="ARBA00022989"/>
    </source>
</evidence>
<feature type="transmembrane region" description="Helical" evidence="6">
    <location>
        <begin position="249"/>
        <end position="272"/>
    </location>
</feature>
<feature type="compositionally biased region" description="Low complexity" evidence="5">
    <location>
        <begin position="1"/>
        <end position="26"/>
    </location>
</feature>
<comment type="subcellular location">
    <subcellularLocation>
        <location evidence="1">Membrane</location>
        <topology evidence="1">Multi-pass membrane protein</topology>
    </subcellularLocation>
</comment>
<dbReference type="RefSeq" id="XP_066073774.1">
    <property type="nucleotide sequence ID" value="XM_066217677.1"/>
</dbReference>
<dbReference type="InterPro" id="IPR036259">
    <property type="entry name" value="MFS_trans_sf"/>
</dbReference>
<feature type="region of interest" description="Disordered" evidence="5">
    <location>
        <begin position="397"/>
        <end position="432"/>
    </location>
</feature>
<organism evidence="7 8">
    <name type="scientific">Kwoniella dendrophila CBS 6074</name>
    <dbReference type="NCBI Taxonomy" id="1295534"/>
    <lineage>
        <taxon>Eukaryota</taxon>
        <taxon>Fungi</taxon>
        <taxon>Dikarya</taxon>
        <taxon>Basidiomycota</taxon>
        <taxon>Agaricomycotina</taxon>
        <taxon>Tremellomycetes</taxon>
        <taxon>Tremellales</taxon>
        <taxon>Cryptococcaceae</taxon>
        <taxon>Kwoniella</taxon>
    </lineage>
</organism>
<feature type="compositionally biased region" description="Basic and acidic residues" evidence="5">
    <location>
        <begin position="423"/>
        <end position="432"/>
    </location>
</feature>
<evidence type="ECO:0000313" key="7">
    <source>
        <dbReference type="EMBL" id="WWC87011.1"/>
    </source>
</evidence>
<name>A0AAX4JNN5_9TREE</name>
<feature type="transmembrane region" description="Helical" evidence="6">
    <location>
        <begin position="320"/>
        <end position="339"/>
    </location>
</feature>
<evidence type="ECO:0000256" key="4">
    <source>
        <dbReference type="ARBA" id="ARBA00023136"/>
    </source>
</evidence>
<dbReference type="InterPro" id="IPR011701">
    <property type="entry name" value="MFS"/>
</dbReference>
<dbReference type="Pfam" id="PF07690">
    <property type="entry name" value="MFS_1"/>
    <property type="match status" value="1"/>
</dbReference>
<dbReference type="Proteomes" id="UP001355207">
    <property type="component" value="Chromosome 2"/>
</dbReference>
<keyword evidence="8" id="KW-1185">Reference proteome</keyword>
<dbReference type="EMBL" id="CP144099">
    <property type="protein sequence ID" value="WWC87011.1"/>
    <property type="molecule type" value="Genomic_DNA"/>
</dbReference>
<dbReference type="PANTHER" id="PTHR23507">
    <property type="entry name" value="ZGC:174356"/>
    <property type="match status" value="1"/>
</dbReference>
<evidence type="ECO:0000256" key="5">
    <source>
        <dbReference type="SAM" id="MobiDB-lite"/>
    </source>
</evidence>
<dbReference type="GO" id="GO:0022857">
    <property type="term" value="F:transmembrane transporter activity"/>
    <property type="evidence" value="ECO:0007669"/>
    <property type="project" value="InterPro"/>
</dbReference>
<dbReference type="GO" id="GO:0016020">
    <property type="term" value="C:membrane"/>
    <property type="evidence" value="ECO:0007669"/>
    <property type="project" value="UniProtKB-SubCell"/>
</dbReference>
<protein>
    <recommendedName>
        <fullName evidence="9">Major facilitator superfamily (MFS) profile domain-containing protein</fullName>
    </recommendedName>
</protein>
<evidence type="ECO:0000256" key="2">
    <source>
        <dbReference type="ARBA" id="ARBA00022692"/>
    </source>
</evidence>
<keyword evidence="3 6" id="KW-1133">Transmembrane helix</keyword>
<feature type="transmembrane region" description="Helical" evidence="6">
    <location>
        <begin position="125"/>
        <end position="147"/>
    </location>
</feature>
<dbReference type="PANTHER" id="PTHR23507:SF13">
    <property type="entry name" value="MFS GENERAL SUBSTRATE TRANSPORTER"/>
    <property type="match status" value="1"/>
</dbReference>
<sequence>MPTTKSYTKPSSSLSPSSSSTISTIKPDQKRQVNVNEDTPLIKHNDEDGFQLSKRSGWNIFGPVQRVYFTTLLLAMTFAFTQTSLIYSFRVMTCDEYYKTHKWDGGNEDKKCNIPYIESKTAKEIALMSTTTTMSMVVNIFISGWFIKRFGVKAAMFQQSFWATLRNLTQIYSLNQGGKLGITIIQSSQAFNILGSAGGYQIASNVYISMLVKPEERTKQFGVLAGIIMLGNSLGYSFGGIAYNLYGLLAPFQCAFALLCFCTIFGILFLPYMTPESHTQSKVDDQSAEKQKQSFLAPLKLFIPRKSTNSDGRTKRDYNLFLIASGTFFSVLATGYVHVALQLVGTDVFGFTPNESGMMLSGNLFVRAIFLSICFPRIITYGRKLLSHRTALSTTDISSSDEGYAEENHLEESAQAEQPDDLGVPRDDQARRPTDLLHGSTFDLYFLRWSIFIDGLLTGLTTLSTKGWHLYLAAGVLPFASATGSATKGVTLDFVRPDQRADALSAIALIEKLAQVITISLFGYIFALFSEQGQPTLIFLANGAIAMLAFLLLLFVRMPRPDTDCGRIALPA</sequence>
<keyword evidence="2 6" id="KW-0812">Transmembrane</keyword>
<dbReference type="GeneID" id="91092566"/>
<proteinExistence type="predicted"/>
<feature type="transmembrane region" description="Helical" evidence="6">
    <location>
        <begin position="536"/>
        <end position="556"/>
    </location>
</feature>
<feature type="transmembrane region" description="Helical" evidence="6">
    <location>
        <begin position="359"/>
        <end position="379"/>
    </location>
</feature>
<reference evidence="7 8" key="1">
    <citation type="submission" date="2024-01" db="EMBL/GenBank/DDBJ databases">
        <title>Comparative genomics of Cryptococcus and Kwoniella reveals pathogenesis evolution and contrasting modes of karyotype evolution via chromosome fusion or intercentromeric recombination.</title>
        <authorList>
            <person name="Coelho M.A."/>
            <person name="David-Palma M."/>
            <person name="Shea T."/>
            <person name="Bowers K."/>
            <person name="McGinley-Smith S."/>
            <person name="Mohammad A.W."/>
            <person name="Gnirke A."/>
            <person name="Yurkov A.M."/>
            <person name="Nowrousian M."/>
            <person name="Sun S."/>
            <person name="Cuomo C.A."/>
            <person name="Heitman J."/>
        </authorList>
    </citation>
    <scope>NUCLEOTIDE SEQUENCE [LARGE SCALE GENOMIC DNA]</scope>
    <source>
        <strain evidence="7 8">CBS 6074</strain>
    </source>
</reference>
<dbReference type="SUPFAM" id="SSF103473">
    <property type="entry name" value="MFS general substrate transporter"/>
    <property type="match status" value="2"/>
</dbReference>
<feature type="transmembrane region" description="Helical" evidence="6">
    <location>
        <begin position="221"/>
        <end position="243"/>
    </location>
</feature>